<reference evidence="8" key="1">
    <citation type="submission" date="2016-10" db="EMBL/GenBank/DDBJ databases">
        <authorList>
            <person name="Varghese N."/>
            <person name="Submissions S."/>
        </authorList>
    </citation>
    <scope>NUCLEOTIDE SEQUENCE [LARGE SCALE GENOMIC DNA]</scope>
    <source>
        <strain evidence="8">DSM 4771</strain>
    </source>
</reference>
<dbReference type="OrthoDB" id="1450430at2"/>
<evidence type="ECO:0000259" key="6">
    <source>
        <dbReference type="Pfam" id="PF06271"/>
    </source>
</evidence>
<evidence type="ECO:0000256" key="3">
    <source>
        <dbReference type="ARBA" id="ARBA00022989"/>
    </source>
</evidence>
<dbReference type="Pfam" id="PF06271">
    <property type="entry name" value="RDD"/>
    <property type="match status" value="1"/>
</dbReference>
<feature type="domain" description="RDD" evidence="6">
    <location>
        <begin position="4"/>
        <end position="162"/>
    </location>
</feature>
<evidence type="ECO:0000313" key="8">
    <source>
        <dbReference type="Proteomes" id="UP000199225"/>
    </source>
</evidence>
<dbReference type="EMBL" id="FNEV01000007">
    <property type="protein sequence ID" value="SDJ58398.1"/>
    <property type="molecule type" value="Genomic_DNA"/>
</dbReference>
<evidence type="ECO:0000256" key="2">
    <source>
        <dbReference type="ARBA" id="ARBA00022692"/>
    </source>
</evidence>
<evidence type="ECO:0000313" key="7">
    <source>
        <dbReference type="EMBL" id="SDJ58398.1"/>
    </source>
</evidence>
<gene>
    <name evidence="7" type="ORF">SAMN04490247_2454</name>
</gene>
<name>A0A1G8UX68_9BACI</name>
<feature type="transmembrane region" description="Helical" evidence="5">
    <location>
        <begin position="48"/>
        <end position="68"/>
    </location>
</feature>
<dbReference type="RefSeq" id="WP_093194153.1">
    <property type="nucleotide sequence ID" value="NZ_FNEV01000007.1"/>
</dbReference>
<keyword evidence="8" id="KW-1185">Reference proteome</keyword>
<dbReference type="AlphaFoldDB" id="A0A1G8UX68"/>
<evidence type="ECO:0000256" key="1">
    <source>
        <dbReference type="ARBA" id="ARBA00004141"/>
    </source>
</evidence>
<comment type="subcellular location">
    <subcellularLocation>
        <location evidence="1">Membrane</location>
        <topology evidence="1">Multi-pass membrane protein</topology>
    </subcellularLocation>
</comment>
<evidence type="ECO:0000256" key="4">
    <source>
        <dbReference type="ARBA" id="ARBA00023136"/>
    </source>
</evidence>
<accession>A0A1G8UX68</accession>
<dbReference type="Proteomes" id="UP000199225">
    <property type="component" value="Unassembled WGS sequence"/>
</dbReference>
<dbReference type="InterPro" id="IPR010432">
    <property type="entry name" value="RDD"/>
</dbReference>
<feature type="transmembrane region" description="Helical" evidence="5">
    <location>
        <begin position="131"/>
        <end position="152"/>
    </location>
</feature>
<dbReference type="GO" id="GO:0016020">
    <property type="term" value="C:membrane"/>
    <property type="evidence" value="ECO:0007669"/>
    <property type="project" value="UniProtKB-SubCell"/>
</dbReference>
<dbReference type="STRING" id="86666.SAMN04490247_2454"/>
<feature type="transmembrane region" description="Helical" evidence="5">
    <location>
        <begin position="12"/>
        <end position="36"/>
    </location>
</feature>
<sequence>MKNAGAGRRILAFGFDYLLILLYGIGVVGSVAVLFREPFTSLFTHSPLVAQASGFVVITLPVFLYFSISEGSRHQGTWGKRRLRLLVTDNTGEKLTLGKALLRSGLKFLPWELAHFFIWHAALPSSLPSGVVVAGLVGANLLLVIYVAFPFFEKNSRNVYDLRVSTFVYTKG</sequence>
<keyword evidence="4 5" id="KW-0472">Membrane</keyword>
<organism evidence="7 8">
    <name type="scientific">Salimicrobium halophilum</name>
    <dbReference type="NCBI Taxonomy" id="86666"/>
    <lineage>
        <taxon>Bacteria</taxon>
        <taxon>Bacillati</taxon>
        <taxon>Bacillota</taxon>
        <taxon>Bacilli</taxon>
        <taxon>Bacillales</taxon>
        <taxon>Bacillaceae</taxon>
        <taxon>Salimicrobium</taxon>
    </lineage>
</organism>
<keyword evidence="2 5" id="KW-0812">Transmembrane</keyword>
<evidence type="ECO:0000256" key="5">
    <source>
        <dbReference type="SAM" id="Phobius"/>
    </source>
</evidence>
<keyword evidence="3 5" id="KW-1133">Transmembrane helix</keyword>
<proteinExistence type="predicted"/>
<protein>
    <submittedName>
        <fullName evidence="7">RDD family protein</fullName>
    </submittedName>
</protein>